<dbReference type="EMBL" id="BSVB01000001">
    <property type="protein sequence ID" value="GMA96747.1"/>
    <property type="molecule type" value="Genomic_DNA"/>
</dbReference>
<proteinExistence type="predicted"/>
<comment type="caution">
    <text evidence="2">The sequence shown here is derived from an EMBL/GenBank/DDBJ whole genome shotgun (WGS) entry which is preliminary data.</text>
</comment>
<gene>
    <name evidence="2" type="ORF">GCM10025881_35710</name>
</gene>
<keyword evidence="3" id="KW-1185">Reference proteome</keyword>
<feature type="transmembrane region" description="Helical" evidence="1">
    <location>
        <begin position="35"/>
        <end position="57"/>
    </location>
</feature>
<organism evidence="2 3">
    <name type="scientific">Pseudolysinimonas kribbensis</name>
    <dbReference type="NCBI Taxonomy" id="433641"/>
    <lineage>
        <taxon>Bacteria</taxon>
        <taxon>Bacillati</taxon>
        <taxon>Actinomycetota</taxon>
        <taxon>Actinomycetes</taxon>
        <taxon>Micrococcales</taxon>
        <taxon>Microbacteriaceae</taxon>
        <taxon>Pseudolysinimonas</taxon>
    </lineage>
</organism>
<evidence type="ECO:0000256" key="1">
    <source>
        <dbReference type="SAM" id="Phobius"/>
    </source>
</evidence>
<evidence type="ECO:0000313" key="2">
    <source>
        <dbReference type="EMBL" id="GMA96747.1"/>
    </source>
</evidence>
<dbReference type="Proteomes" id="UP001157034">
    <property type="component" value="Unassembled WGS sequence"/>
</dbReference>
<protein>
    <submittedName>
        <fullName evidence="2">Uncharacterized protein</fullName>
    </submittedName>
</protein>
<reference evidence="3" key="1">
    <citation type="journal article" date="2019" name="Int. J. Syst. Evol. Microbiol.">
        <title>The Global Catalogue of Microorganisms (GCM) 10K type strain sequencing project: providing services to taxonomists for standard genome sequencing and annotation.</title>
        <authorList>
            <consortium name="The Broad Institute Genomics Platform"/>
            <consortium name="The Broad Institute Genome Sequencing Center for Infectious Disease"/>
            <person name="Wu L."/>
            <person name="Ma J."/>
        </authorList>
    </citation>
    <scope>NUCLEOTIDE SEQUENCE [LARGE SCALE GENOMIC DNA]</scope>
    <source>
        <strain evidence="3">NBRC 108894</strain>
    </source>
</reference>
<keyword evidence="1" id="KW-0472">Membrane</keyword>
<dbReference type="RefSeq" id="WP_284255266.1">
    <property type="nucleotide sequence ID" value="NZ_BAAAQO010000004.1"/>
</dbReference>
<sequence>MTITIPAINLLFLIALIGGVVAIIDAIVRIRARSAVLGIIQLVAAALFTLSLFVAGVPFGQPILAVVTIVLLVLGLAFRGSARRGGVALTVIAIILLLAYLLLSGGIHIAGIN</sequence>
<feature type="transmembrane region" description="Helical" evidence="1">
    <location>
        <begin position="87"/>
        <end position="110"/>
    </location>
</feature>
<evidence type="ECO:0000313" key="3">
    <source>
        <dbReference type="Proteomes" id="UP001157034"/>
    </source>
</evidence>
<keyword evidence="1" id="KW-1133">Transmembrane helix</keyword>
<feature type="transmembrane region" description="Helical" evidence="1">
    <location>
        <begin position="63"/>
        <end position="80"/>
    </location>
</feature>
<feature type="transmembrane region" description="Helical" evidence="1">
    <location>
        <begin position="6"/>
        <end position="28"/>
    </location>
</feature>
<keyword evidence="1" id="KW-0812">Transmembrane</keyword>
<name>A0ABQ6K7V8_9MICO</name>
<accession>A0ABQ6K7V8</accession>